<gene>
    <name evidence="2" type="ORF">JCM9152_2141</name>
</gene>
<evidence type="ECO:0000259" key="1">
    <source>
        <dbReference type="Pfam" id="PF00483"/>
    </source>
</evidence>
<dbReference type="EMBL" id="BAUU01000013">
    <property type="protein sequence ID" value="GAE30725.1"/>
    <property type="molecule type" value="Genomic_DNA"/>
</dbReference>
<dbReference type="PANTHER" id="PTHR22572">
    <property type="entry name" value="SUGAR-1-PHOSPHATE GUANYL TRANSFERASE"/>
    <property type="match status" value="1"/>
</dbReference>
<accession>W4QF41</accession>
<dbReference type="GO" id="GO:0016779">
    <property type="term" value="F:nucleotidyltransferase activity"/>
    <property type="evidence" value="ECO:0007669"/>
    <property type="project" value="UniProtKB-KW"/>
</dbReference>
<sequence>MKAVIMTDGRMNELHPFTSSVPKSMLPLLQKPILEYMLSWLKQHHIYEMVIIGFDRLSHLYEYFGDGRKMDCDLTYLEVDPEFKRVDSFEWLRKITGEPIVFLNDVCLTDMNLKEAIQVHMIRKSSCTLLTKESVKVKEKPVMTTTNTGQIVQVHDDGMTNQRVPIHTINTDIYIIESNWIDSLKTLILNGFNKVESPIYGCYVAGYWRPIKAIHHYRQAQKDLMYNEFSDRVC</sequence>
<dbReference type="RefSeq" id="WP_035343638.1">
    <property type="nucleotide sequence ID" value="NZ_BAUU01000013.1"/>
</dbReference>
<dbReference type="STRING" id="1236971.JCM9152_2141"/>
<name>W4QF41_9BACI</name>
<reference evidence="2" key="1">
    <citation type="journal article" date="2014" name="Genome Announc.">
        <title>Draft Genome Sequences of Three Alkaliphilic Bacillus Strains, Bacillus wakoensis JCM 9140T, Bacillus akibai JCM 9157T, and Bacillus hemicellulosilyticus JCM 9152T.</title>
        <authorList>
            <person name="Yuki M."/>
            <person name="Oshima K."/>
            <person name="Suda W."/>
            <person name="Oshida Y."/>
            <person name="Kitamura K."/>
            <person name="Iida T."/>
            <person name="Hattori M."/>
            <person name="Ohkuma M."/>
        </authorList>
    </citation>
    <scope>NUCLEOTIDE SEQUENCE [LARGE SCALE GENOMIC DNA]</scope>
    <source>
        <strain evidence="2">JCM 9152</strain>
    </source>
</reference>
<evidence type="ECO:0000313" key="3">
    <source>
        <dbReference type="Proteomes" id="UP000018895"/>
    </source>
</evidence>
<proteinExistence type="predicted"/>
<feature type="domain" description="Nucleotidyl transferase" evidence="1">
    <location>
        <begin position="2"/>
        <end position="149"/>
    </location>
</feature>
<keyword evidence="3" id="KW-1185">Reference proteome</keyword>
<keyword evidence="2" id="KW-0548">Nucleotidyltransferase</keyword>
<dbReference type="Proteomes" id="UP000018895">
    <property type="component" value="Unassembled WGS sequence"/>
</dbReference>
<dbReference type="OrthoDB" id="9801899at2"/>
<organism evidence="2 3">
    <name type="scientific">Halalkalibacter hemicellulosilyticusJCM 9152</name>
    <dbReference type="NCBI Taxonomy" id="1236971"/>
    <lineage>
        <taxon>Bacteria</taxon>
        <taxon>Bacillati</taxon>
        <taxon>Bacillota</taxon>
        <taxon>Bacilli</taxon>
        <taxon>Bacillales</taxon>
        <taxon>Bacillaceae</taxon>
        <taxon>Halalkalibacter</taxon>
    </lineage>
</organism>
<protein>
    <submittedName>
        <fullName evidence="2">Mannose-1-phosphate guanylyltransferase</fullName>
    </submittedName>
</protein>
<dbReference type="InterPro" id="IPR050486">
    <property type="entry name" value="Mannose-1P_guanyltransferase"/>
</dbReference>
<dbReference type="InterPro" id="IPR029044">
    <property type="entry name" value="Nucleotide-diphossugar_trans"/>
</dbReference>
<keyword evidence="2" id="KW-0808">Transferase</keyword>
<dbReference type="AlphaFoldDB" id="W4QF41"/>
<evidence type="ECO:0000313" key="2">
    <source>
        <dbReference type="EMBL" id="GAE30725.1"/>
    </source>
</evidence>
<dbReference type="SUPFAM" id="SSF53448">
    <property type="entry name" value="Nucleotide-diphospho-sugar transferases"/>
    <property type="match status" value="1"/>
</dbReference>
<dbReference type="Gene3D" id="3.90.550.10">
    <property type="entry name" value="Spore Coat Polysaccharide Biosynthesis Protein SpsA, Chain A"/>
    <property type="match status" value="1"/>
</dbReference>
<comment type="caution">
    <text evidence="2">The sequence shown here is derived from an EMBL/GenBank/DDBJ whole genome shotgun (WGS) entry which is preliminary data.</text>
</comment>
<dbReference type="Pfam" id="PF00483">
    <property type="entry name" value="NTP_transferase"/>
    <property type="match status" value="1"/>
</dbReference>
<dbReference type="InterPro" id="IPR005835">
    <property type="entry name" value="NTP_transferase_dom"/>
</dbReference>